<keyword evidence="2" id="KW-0472">Membrane</keyword>
<sequence>MRIYSVHVPPLVSPVDRARVVAEGFSWAAFVLGVLWALWHRQWAAAAAILVAGMVLAGGLGAIGAGETTITIAAVAVNAIYGVVANDLRRRRYDRLGWREIGPIAADDADEALYKAAILHRDAAIRRDARGYDQGGRGPAPGAFGHAGGLGV</sequence>
<dbReference type="AlphaFoldDB" id="A0A162LX38"/>
<proteinExistence type="predicted"/>
<evidence type="ECO:0000256" key="2">
    <source>
        <dbReference type="SAM" id="Phobius"/>
    </source>
</evidence>
<gene>
    <name evidence="3" type="ORF">AUP44_20130</name>
</gene>
<name>A0A162LX38_9PROT</name>
<comment type="caution">
    <text evidence="3">The sequence shown here is derived from an EMBL/GenBank/DDBJ whole genome shotgun (WGS) entry which is preliminary data.</text>
</comment>
<keyword evidence="2" id="KW-1133">Transmembrane helix</keyword>
<dbReference type="GeneID" id="97244153"/>
<organism evidence="3 4">
    <name type="scientific">Tistrella mobilis</name>
    <dbReference type="NCBI Taxonomy" id="171437"/>
    <lineage>
        <taxon>Bacteria</taxon>
        <taxon>Pseudomonadati</taxon>
        <taxon>Pseudomonadota</taxon>
        <taxon>Alphaproteobacteria</taxon>
        <taxon>Geminicoccales</taxon>
        <taxon>Geminicoccaceae</taxon>
        <taxon>Tistrella</taxon>
    </lineage>
</organism>
<feature type="compositionally biased region" description="Gly residues" evidence="1">
    <location>
        <begin position="133"/>
        <end position="152"/>
    </location>
</feature>
<dbReference type="Pfam" id="PF10947">
    <property type="entry name" value="DUF2628"/>
    <property type="match status" value="1"/>
</dbReference>
<feature type="region of interest" description="Disordered" evidence="1">
    <location>
        <begin position="130"/>
        <end position="152"/>
    </location>
</feature>
<accession>A0A162LX38</accession>
<evidence type="ECO:0000256" key="1">
    <source>
        <dbReference type="SAM" id="MobiDB-lite"/>
    </source>
</evidence>
<feature type="transmembrane region" description="Helical" evidence="2">
    <location>
        <begin position="20"/>
        <end position="39"/>
    </location>
</feature>
<evidence type="ECO:0000313" key="4">
    <source>
        <dbReference type="Proteomes" id="UP000075787"/>
    </source>
</evidence>
<evidence type="ECO:0008006" key="5">
    <source>
        <dbReference type="Google" id="ProtNLM"/>
    </source>
</evidence>
<dbReference type="OrthoDB" id="7285394at2"/>
<evidence type="ECO:0000313" key="3">
    <source>
        <dbReference type="EMBL" id="KYO57462.1"/>
    </source>
</evidence>
<dbReference type="InterPro" id="IPR024399">
    <property type="entry name" value="DUF2628"/>
</dbReference>
<keyword evidence="2" id="KW-0812">Transmembrane</keyword>
<feature type="transmembrane region" description="Helical" evidence="2">
    <location>
        <begin position="70"/>
        <end position="88"/>
    </location>
</feature>
<protein>
    <recommendedName>
        <fullName evidence="5">DUF2628 domain-containing protein</fullName>
    </recommendedName>
</protein>
<feature type="transmembrane region" description="Helical" evidence="2">
    <location>
        <begin position="46"/>
        <end position="64"/>
    </location>
</feature>
<dbReference type="Proteomes" id="UP000075787">
    <property type="component" value="Unassembled WGS sequence"/>
</dbReference>
<dbReference type="RefSeq" id="WP_062761507.1">
    <property type="nucleotide sequence ID" value="NZ_CP121027.1"/>
</dbReference>
<reference evidence="3 4" key="1">
    <citation type="submission" date="2015-12" db="EMBL/GenBank/DDBJ databases">
        <title>Genome sequence of Tistrella mobilis MCCC 1A02139.</title>
        <authorList>
            <person name="Lu L."/>
            <person name="Lai Q."/>
            <person name="Shao Z."/>
            <person name="Qian P."/>
        </authorList>
    </citation>
    <scope>NUCLEOTIDE SEQUENCE [LARGE SCALE GENOMIC DNA]</scope>
    <source>
        <strain evidence="3 4">MCCC 1A02139</strain>
    </source>
</reference>
<dbReference type="EMBL" id="LPZR01000022">
    <property type="protein sequence ID" value="KYO57462.1"/>
    <property type="molecule type" value="Genomic_DNA"/>
</dbReference>